<evidence type="ECO:0000313" key="1">
    <source>
        <dbReference type="EMBL" id="KAB8296236.1"/>
    </source>
</evidence>
<protein>
    <submittedName>
        <fullName evidence="1">Uncharacterized protein</fullName>
    </submittedName>
</protein>
<comment type="caution">
    <text evidence="1">The sequence shown here is derived from an EMBL/GenBank/DDBJ whole genome shotgun (WGS) entry which is preliminary data.</text>
</comment>
<proteinExistence type="predicted"/>
<evidence type="ECO:0000313" key="2">
    <source>
        <dbReference type="Proteomes" id="UP000326757"/>
    </source>
</evidence>
<keyword evidence="2" id="KW-1185">Reference proteome</keyword>
<gene>
    <name evidence="1" type="ORF">EYC80_009013</name>
</gene>
<reference evidence="1 2" key="1">
    <citation type="submission" date="2019-06" db="EMBL/GenBank/DDBJ databases">
        <title>Genome Sequence of the Brown Rot Fungal Pathogen Monilinia laxa.</title>
        <authorList>
            <person name="De Miccolis Angelini R.M."/>
            <person name="Landi L."/>
            <person name="Abate D."/>
            <person name="Pollastro S."/>
            <person name="Romanazzi G."/>
            <person name="Faretra F."/>
        </authorList>
    </citation>
    <scope>NUCLEOTIDE SEQUENCE [LARGE SCALE GENOMIC DNA]</scope>
    <source>
        <strain evidence="1 2">Mlax316</strain>
    </source>
</reference>
<dbReference type="AlphaFoldDB" id="A0A5N6K248"/>
<sequence>MGSYLSHCGCLMQCCSDESKHDDVIMNGNDDISFLRTLFDIKSGWEALLFITSDDLGRRRTILNRKTKD</sequence>
<accession>A0A5N6K248</accession>
<dbReference type="Proteomes" id="UP000326757">
    <property type="component" value="Unassembled WGS sequence"/>
</dbReference>
<dbReference type="EMBL" id="VIGI01000009">
    <property type="protein sequence ID" value="KAB8296236.1"/>
    <property type="molecule type" value="Genomic_DNA"/>
</dbReference>
<name>A0A5N6K248_MONLA</name>
<organism evidence="1 2">
    <name type="scientific">Monilinia laxa</name>
    <name type="common">Brown rot fungus</name>
    <name type="synonym">Sclerotinia laxa</name>
    <dbReference type="NCBI Taxonomy" id="61186"/>
    <lineage>
        <taxon>Eukaryota</taxon>
        <taxon>Fungi</taxon>
        <taxon>Dikarya</taxon>
        <taxon>Ascomycota</taxon>
        <taxon>Pezizomycotina</taxon>
        <taxon>Leotiomycetes</taxon>
        <taxon>Helotiales</taxon>
        <taxon>Sclerotiniaceae</taxon>
        <taxon>Monilinia</taxon>
    </lineage>
</organism>